<dbReference type="Proteomes" id="UP001549257">
    <property type="component" value="Unassembled WGS sequence"/>
</dbReference>
<comment type="caution">
    <text evidence="3">The sequence shown here is derived from an EMBL/GenBank/DDBJ whole genome shotgun (WGS) entry which is preliminary data.</text>
</comment>
<reference evidence="3 4" key="1">
    <citation type="submission" date="2024-06" db="EMBL/GenBank/DDBJ databases">
        <title>Sorghum-associated microbial communities from plants grown in Nebraska, USA.</title>
        <authorList>
            <person name="Schachtman D."/>
        </authorList>
    </citation>
    <scope>NUCLEOTIDE SEQUENCE [LARGE SCALE GENOMIC DNA]</scope>
    <source>
        <strain evidence="3 4">2857</strain>
    </source>
</reference>
<keyword evidence="4" id="KW-1185">Reference proteome</keyword>
<proteinExistence type="predicted"/>
<evidence type="ECO:0000256" key="2">
    <source>
        <dbReference type="SAM" id="SignalP"/>
    </source>
</evidence>
<gene>
    <name evidence="3" type="ORF">ABIE21_002229</name>
</gene>
<keyword evidence="2" id="KW-0732">Signal</keyword>
<name>A0ABV2QNV6_9MICO</name>
<sequence>MVRGNHVRLSAVLAVVGLSLVGLTACSATPTTGNGPTLADTKSPVQLLRNEAASRIPPAAIASVTETLDASVRCRTESEDPLGLRRSWHSDAQVTVEAAAIWRVDAIVDALAQSFVDQGWTLTPIDAGGRIHSVELSREGSTSEIRVSAHRPDAAAPLESDATDPVTIDLELHGPCVETQGAESAEVKKLEKTG</sequence>
<accession>A0ABV2QNV6</accession>
<feature type="chain" id="PRO_5047065218" evidence="2">
    <location>
        <begin position="28"/>
        <end position="194"/>
    </location>
</feature>
<organism evidence="3 4">
    <name type="scientific">Conyzicola nivalis</name>
    <dbReference type="NCBI Taxonomy" id="1477021"/>
    <lineage>
        <taxon>Bacteria</taxon>
        <taxon>Bacillati</taxon>
        <taxon>Actinomycetota</taxon>
        <taxon>Actinomycetes</taxon>
        <taxon>Micrococcales</taxon>
        <taxon>Microbacteriaceae</taxon>
        <taxon>Conyzicola</taxon>
    </lineage>
</organism>
<dbReference type="RefSeq" id="WP_354024892.1">
    <property type="nucleotide sequence ID" value="NZ_JBEPSJ010000002.1"/>
</dbReference>
<feature type="signal peptide" evidence="2">
    <location>
        <begin position="1"/>
        <end position="27"/>
    </location>
</feature>
<feature type="region of interest" description="Disordered" evidence="1">
    <location>
        <begin position="142"/>
        <end position="162"/>
    </location>
</feature>
<evidence type="ECO:0000313" key="4">
    <source>
        <dbReference type="Proteomes" id="UP001549257"/>
    </source>
</evidence>
<evidence type="ECO:0000256" key="1">
    <source>
        <dbReference type="SAM" id="MobiDB-lite"/>
    </source>
</evidence>
<dbReference type="EMBL" id="JBEPSJ010000002">
    <property type="protein sequence ID" value="MET4582719.1"/>
    <property type="molecule type" value="Genomic_DNA"/>
</dbReference>
<dbReference type="PROSITE" id="PS51257">
    <property type="entry name" value="PROKAR_LIPOPROTEIN"/>
    <property type="match status" value="1"/>
</dbReference>
<evidence type="ECO:0000313" key="3">
    <source>
        <dbReference type="EMBL" id="MET4582719.1"/>
    </source>
</evidence>
<protein>
    <submittedName>
        <fullName evidence="3">Uncharacterized protein</fullName>
    </submittedName>
</protein>